<comment type="similarity">
    <text evidence="1">Belongs to the NifU family.</text>
</comment>
<evidence type="ECO:0000256" key="2">
    <source>
        <dbReference type="SAM" id="MobiDB-lite"/>
    </source>
</evidence>
<dbReference type="OrthoDB" id="565552at2759"/>
<evidence type="ECO:0000313" key="4">
    <source>
        <dbReference type="EMBL" id="OSX69594.1"/>
    </source>
</evidence>
<dbReference type="InterPro" id="IPR014824">
    <property type="entry name" value="Nfu/NifU_N"/>
</dbReference>
<evidence type="ECO:0000259" key="3">
    <source>
        <dbReference type="SMART" id="SM00932"/>
    </source>
</evidence>
<dbReference type="EMBL" id="KV919479">
    <property type="protein sequence ID" value="OSX69594.1"/>
    <property type="molecule type" value="Genomic_DNA"/>
</dbReference>
<dbReference type="PIRSF" id="PIRSF036773">
    <property type="entry name" value="HIRIP5"/>
    <property type="match status" value="1"/>
</dbReference>
<organism evidence="4 5">
    <name type="scientific">Porphyra umbilicalis</name>
    <name type="common">Purple laver</name>
    <name type="synonym">Red alga</name>
    <dbReference type="NCBI Taxonomy" id="2786"/>
    <lineage>
        <taxon>Eukaryota</taxon>
        <taxon>Rhodophyta</taxon>
        <taxon>Bangiophyceae</taxon>
        <taxon>Bangiales</taxon>
        <taxon>Bangiaceae</taxon>
        <taxon>Porphyra</taxon>
    </lineage>
</organism>
<dbReference type="FunFam" id="3.30.300.130:FF:000001">
    <property type="entry name" value="NFU1 iron-sulfur cluster scaffold"/>
    <property type="match status" value="1"/>
</dbReference>
<evidence type="ECO:0000256" key="1">
    <source>
        <dbReference type="ARBA" id="ARBA00006420"/>
    </source>
</evidence>
<dbReference type="InterPro" id="IPR035433">
    <property type="entry name" value="NFU1-like"/>
</dbReference>
<dbReference type="GO" id="GO:0005506">
    <property type="term" value="F:iron ion binding"/>
    <property type="evidence" value="ECO:0007669"/>
    <property type="project" value="InterPro"/>
</dbReference>
<evidence type="ECO:0000313" key="5">
    <source>
        <dbReference type="Proteomes" id="UP000218209"/>
    </source>
</evidence>
<dbReference type="GO" id="GO:0016226">
    <property type="term" value="P:iron-sulfur cluster assembly"/>
    <property type="evidence" value="ECO:0007669"/>
    <property type="project" value="InterPro"/>
</dbReference>
<dbReference type="PANTHER" id="PTHR11178:SF1">
    <property type="entry name" value="NFU1 IRON-SULFUR CLUSTER SCAFFOLD HOMOLOG, MITOCHONDRIAL"/>
    <property type="match status" value="1"/>
</dbReference>
<sequence>MFLPGRPVMPGGAGSAEFASMRAAGASPLARRLLALDGVRSAFFGADFVTVTKDPGVAWPVLRPEVFEVVADFFASGEPVLTPTADGEGGGGGGGGAGPADTAILDTDSEVVAMIKELIETRVKPAVAEDGGNIVFCGFDEATGVVALELQGACSTCSSSSVTLKHGVENMLRHYVPEVKGVEEVKGEATEAVERESDKALSAMEKKLADAGILRS</sequence>
<keyword evidence="5" id="KW-1185">Reference proteome</keyword>
<dbReference type="Pfam" id="PF08712">
    <property type="entry name" value="Nfu_N"/>
    <property type="match status" value="1"/>
</dbReference>
<reference evidence="4 5" key="1">
    <citation type="submission" date="2017-03" db="EMBL/GenBank/DDBJ databases">
        <title>WGS assembly of Porphyra umbilicalis.</title>
        <authorList>
            <person name="Brawley S.H."/>
            <person name="Blouin N.A."/>
            <person name="Ficko-Blean E."/>
            <person name="Wheeler G.L."/>
            <person name="Lohr M."/>
            <person name="Goodson H.V."/>
            <person name="Jenkins J.W."/>
            <person name="Blaby-Haas C.E."/>
            <person name="Helliwell K.E."/>
            <person name="Chan C."/>
            <person name="Marriage T."/>
            <person name="Bhattacharya D."/>
            <person name="Klein A.S."/>
            <person name="Badis Y."/>
            <person name="Brodie J."/>
            <person name="Cao Y."/>
            <person name="Collen J."/>
            <person name="Dittami S.M."/>
            <person name="Gachon C.M."/>
            <person name="Green B.R."/>
            <person name="Karpowicz S."/>
            <person name="Kim J.W."/>
            <person name="Kudahl U."/>
            <person name="Lin S."/>
            <person name="Michel G."/>
            <person name="Mittag M."/>
            <person name="Olson B.J."/>
            <person name="Pangilinan J."/>
            <person name="Peng Y."/>
            <person name="Qiu H."/>
            <person name="Shu S."/>
            <person name="Singer J.T."/>
            <person name="Smith A.G."/>
            <person name="Sprecher B.N."/>
            <person name="Wagner V."/>
            <person name="Wang W."/>
            <person name="Wang Z.-Y."/>
            <person name="Yan J."/>
            <person name="Yarish C."/>
            <person name="Zoeuner-Riek S."/>
            <person name="Zhuang Y."/>
            <person name="Zou Y."/>
            <person name="Lindquist E.A."/>
            <person name="Grimwood J."/>
            <person name="Barry K."/>
            <person name="Rokhsar D.S."/>
            <person name="Schmutz J."/>
            <person name="Stiller J.W."/>
            <person name="Grossman A.R."/>
            <person name="Prochnik S.E."/>
        </authorList>
    </citation>
    <scope>NUCLEOTIDE SEQUENCE [LARGE SCALE GENOMIC DNA]</scope>
    <source>
        <strain evidence="4">4086291</strain>
    </source>
</reference>
<dbReference type="SUPFAM" id="SSF117916">
    <property type="entry name" value="Fe-S cluster assembly (FSCA) domain-like"/>
    <property type="match status" value="1"/>
</dbReference>
<dbReference type="Proteomes" id="UP000218209">
    <property type="component" value="Unassembled WGS sequence"/>
</dbReference>
<dbReference type="Gene3D" id="3.30.300.130">
    <property type="entry name" value="Fe-S cluster assembly (FSCA)"/>
    <property type="match status" value="1"/>
</dbReference>
<gene>
    <name evidence="4" type="ORF">BU14_1364s0002</name>
</gene>
<dbReference type="GO" id="GO:0005739">
    <property type="term" value="C:mitochondrion"/>
    <property type="evidence" value="ECO:0007669"/>
    <property type="project" value="TreeGrafter"/>
</dbReference>
<feature type="compositionally biased region" description="Gly residues" evidence="2">
    <location>
        <begin position="87"/>
        <end position="98"/>
    </location>
</feature>
<dbReference type="InterPro" id="IPR034904">
    <property type="entry name" value="FSCA_dom_sf"/>
</dbReference>
<dbReference type="PANTHER" id="PTHR11178">
    <property type="entry name" value="IRON-SULFUR CLUSTER SCAFFOLD PROTEIN NFU-RELATED"/>
    <property type="match status" value="1"/>
</dbReference>
<dbReference type="Gene3D" id="3.30.1370.70">
    <property type="entry name" value="Scaffold protein Nfu/NifU, N-terminal domain"/>
    <property type="match status" value="1"/>
</dbReference>
<protein>
    <recommendedName>
        <fullName evidence="3">Scaffold protein Nfu/NifU N-terminal domain-containing protein</fullName>
    </recommendedName>
</protein>
<accession>A0A1X6NLU8</accession>
<dbReference type="SMART" id="SM00932">
    <property type="entry name" value="Nfu_N"/>
    <property type="match status" value="1"/>
</dbReference>
<dbReference type="InterPro" id="IPR001075">
    <property type="entry name" value="NIF_FeS_clus_asmbl_NifU_C"/>
</dbReference>
<dbReference type="SUPFAM" id="SSF110836">
    <property type="entry name" value="Hypothetical protein SAV1430"/>
    <property type="match status" value="1"/>
</dbReference>
<proteinExistence type="inferred from homology"/>
<dbReference type="AlphaFoldDB" id="A0A1X6NLU8"/>
<dbReference type="GO" id="GO:0051536">
    <property type="term" value="F:iron-sulfur cluster binding"/>
    <property type="evidence" value="ECO:0007669"/>
    <property type="project" value="InterPro"/>
</dbReference>
<name>A0A1X6NLU8_PORUM</name>
<feature type="region of interest" description="Disordered" evidence="2">
    <location>
        <begin position="81"/>
        <end position="100"/>
    </location>
</feature>
<dbReference type="Pfam" id="PF01106">
    <property type="entry name" value="NifU"/>
    <property type="match status" value="1"/>
</dbReference>
<dbReference type="InterPro" id="IPR036498">
    <property type="entry name" value="Nfu/NifU_N_sf"/>
</dbReference>
<feature type="domain" description="Scaffold protein Nfu/NifU N-terminal" evidence="3">
    <location>
        <begin position="1"/>
        <end position="77"/>
    </location>
</feature>